<name>A0A8S1ZXV5_ARAAE</name>
<feature type="compositionally biased region" description="Basic and acidic residues" evidence="5">
    <location>
        <begin position="395"/>
        <end position="409"/>
    </location>
</feature>
<dbReference type="InterPro" id="IPR000504">
    <property type="entry name" value="RRM_dom"/>
</dbReference>
<gene>
    <name evidence="7" type="ORF">AARE701A_LOCUS8327</name>
</gene>
<dbReference type="PANTHER" id="PTHR23189">
    <property type="entry name" value="RNA RECOGNITION MOTIF-CONTAINING"/>
    <property type="match status" value="1"/>
</dbReference>
<keyword evidence="8" id="KW-1185">Reference proteome</keyword>
<evidence type="ECO:0000256" key="4">
    <source>
        <dbReference type="PROSITE-ProRule" id="PRU00176"/>
    </source>
</evidence>
<dbReference type="AlphaFoldDB" id="A0A8S1ZXV5"/>
<feature type="compositionally biased region" description="Basic and acidic residues" evidence="5">
    <location>
        <begin position="607"/>
        <end position="618"/>
    </location>
</feature>
<feature type="compositionally biased region" description="Polar residues" evidence="5">
    <location>
        <begin position="1032"/>
        <end position="1045"/>
    </location>
</feature>
<dbReference type="Proteomes" id="UP000682877">
    <property type="component" value="Chromosome 3"/>
</dbReference>
<comment type="subcellular location">
    <subcellularLocation>
        <location evidence="1">Nucleus</location>
    </subcellularLocation>
</comment>
<feature type="region of interest" description="Disordered" evidence="5">
    <location>
        <begin position="958"/>
        <end position="981"/>
    </location>
</feature>
<keyword evidence="2 4" id="KW-0694">RNA-binding</keyword>
<dbReference type="PROSITE" id="PS50102">
    <property type="entry name" value="RRM"/>
    <property type="match status" value="2"/>
</dbReference>
<feature type="compositionally biased region" description="Polar residues" evidence="5">
    <location>
        <begin position="1058"/>
        <end position="1087"/>
    </location>
</feature>
<evidence type="ECO:0000256" key="3">
    <source>
        <dbReference type="ARBA" id="ARBA00023242"/>
    </source>
</evidence>
<organism evidence="7 8">
    <name type="scientific">Arabidopsis arenosa</name>
    <name type="common">Sand rock-cress</name>
    <name type="synonym">Cardaminopsis arenosa</name>
    <dbReference type="NCBI Taxonomy" id="38785"/>
    <lineage>
        <taxon>Eukaryota</taxon>
        <taxon>Viridiplantae</taxon>
        <taxon>Streptophyta</taxon>
        <taxon>Embryophyta</taxon>
        <taxon>Tracheophyta</taxon>
        <taxon>Spermatophyta</taxon>
        <taxon>Magnoliopsida</taxon>
        <taxon>eudicotyledons</taxon>
        <taxon>Gunneridae</taxon>
        <taxon>Pentapetalae</taxon>
        <taxon>rosids</taxon>
        <taxon>malvids</taxon>
        <taxon>Brassicales</taxon>
        <taxon>Brassicaceae</taxon>
        <taxon>Camelineae</taxon>
        <taxon>Arabidopsis</taxon>
    </lineage>
</organism>
<keyword evidence="3" id="KW-0539">Nucleus</keyword>
<feature type="domain" description="RRM" evidence="6">
    <location>
        <begin position="445"/>
        <end position="518"/>
    </location>
</feature>
<dbReference type="SMART" id="SM00360">
    <property type="entry name" value="RRM"/>
    <property type="match status" value="2"/>
</dbReference>
<dbReference type="SUPFAM" id="SSF54928">
    <property type="entry name" value="RNA-binding domain, RBD"/>
    <property type="match status" value="2"/>
</dbReference>
<dbReference type="EMBL" id="LR999453">
    <property type="protein sequence ID" value="CAE5976296.1"/>
    <property type="molecule type" value="Genomic_DNA"/>
</dbReference>
<dbReference type="GO" id="GO:0003723">
    <property type="term" value="F:RNA binding"/>
    <property type="evidence" value="ECO:0007669"/>
    <property type="project" value="UniProtKB-UniRule"/>
</dbReference>
<feature type="region of interest" description="Disordered" evidence="5">
    <location>
        <begin position="654"/>
        <end position="693"/>
    </location>
</feature>
<evidence type="ECO:0000313" key="7">
    <source>
        <dbReference type="EMBL" id="CAE5976296.1"/>
    </source>
</evidence>
<sequence>MPTFYGTSEFLDRTWWWLPANHLLDLLRSLVLKLAKEKPIESKCSPKLKLELSLQSSSKSMEFRCFVTLVVHCPHRSSLTATSEPAMKMAAEGFSLSLIQMLFSSHGLDPRFGSQLSGPRSLQSRPNLKNEVSAPLPDWARFAFLNFPTSPQNLICLQFERIERGLQSVSVLTNPLVGFCTLLNVNLVLSPPRLLVFANIFRPLPDEIFAMKEKKFAISASSQSRLIVYSRFGIQEYFMPVKAFIKTMINQLTFAPSPQSRIQLSYQESYPRDTESQASRLLSDLEGHPNPCFSSRGGGGRERMMKEDARGRNPPSRHLWVGNLPHGIPERELADRFLRFGELESLAFQPGRSYAFVNFKHDEDAFAAIESLQGFPLSGNPLRIEFAKAEKSSTGSRTEDIFRHDEQRSAARGSSFVQKDSRMLYESPDTYSKSKMNDRNAEPSEVLYIGFPASLKVDDALLRNVFSSFGEITKVTVFPGRSYAFVQFRNLMAACKAKETLQGKLFGNPRVHICFAKSEPSSSSSGRGPSSRSLSPPYRSVDRLGSSEGYLQDRNYGSISRIPSVREPHYIADRDLEDSEDYMFDRKRVSRNDGGPAYGRSRSTHRFPQDMHEYHGSPREMGSAFRDDPHRFQSRSSVYEEPWDLPEDDYYYQETKRQKSRSVQPERQLPGHQLSGIEQERRPFSRASADFSPKDAFERNYEAGQLRYKQTVEQPLNLAIRNGDKSSLREPHDELMGGYALPSIVPERKRHTPELNRPSLKDWNWEGTIAKGGNPICRAKCFPVGKVMDMMLPEYVDCTARTGLDMLAKHYYQSSKAWVVFFVPGSDADIVFYNEFMHYLEEKQRAAVSKLDDTTTLFLVPPSDFSEKVLKVPGKLSISGVILRLECGGSGSGPVQQQGERKDPDLLTYYAETSYAEASGAFPDVGNPRIPGPTAFLRSAGRDGQSASLDPYIESKHDQLSHRYSGSDWPPRDTNPRSSQMQPFIDKNTVQEHSGFVPGKQQNADLSRYHDTDAPAPSGFQPEQLTHLASSLPRQQKHVQNTPNQPERYAPEGRASFSHLQHAQTPSIPQLVSPGNQNVQIQGSNSQQEEETEANPQKRLQATLQLAAALLQQIQQAKPS</sequence>
<reference evidence="7" key="1">
    <citation type="submission" date="2021-01" db="EMBL/GenBank/DDBJ databases">
        <authorList>
            <person name="Bezrukov I."/>
        </authorList>
    </citation>
    <scope>NUCLEOTIDE SEQUENCE</scope>
</reference>
<proteinExistence type="predicted"/>
<feature type="compositionally biased region" description="Low complexity" evidence="5">
    <location>
        <begin position="518"/>
        <end position="539"/>
    </location>
</feature>
<dbReference type="Gene3D" id="3.30.70.330">
    <property type="match status" value="2"/>
</dbReference>
<evidence type="ECO:0000256" key="2">
    <source>
        <dbReference type="ARBA" id="ARBA00022884"/>
    </source>
</evidence>
<dbReference type="InterPro" id="IPR035979">
    <property type="entry name" value="RBD_domain_sf"/>
</dbReference>
<dbReference type="Pfam" id="PF00076">
    <property type="entry name" value="RRM_1"/>
    <property type="match status" value="2"/>
</dbReference>
<dbReference type="CDD" id="cd21546">
    <property type="entry name" value="SPOC_FPA-like"/>
    <property type="match status" value="1"/>
</dbReference>
<dbReference type="CDD" id="cd00590">
    <property type="entry name" value="RRM_SF"/>
    <property type="match status" value="2"/>
</dbReference>
<feature type="region of interest" description="Disordered" evidence="5">
    <location>
        <begin position="1056"/>
        <end position="1100"/>
    </location>
</feature>
<feature type="region of interest" description="Disordered" evidence="5">
    <location>
        <begin position="1032"/>
        <end position="1051"/>
    </location>
</feature>
<evidence type="ECO:0000256" key="1">
    <source>
        <dbReference type="ARBA" id="ARBA00004123"/>
    </source>
</evidence>
<dbReference type="GO" id="GO:0005634">
    <property type="term" value="C:nucleus"/>
    <property type="evidence" value="ECO:0007669"/>
    <property type="project" value="UniProtKB-SubCell"/>
</dbReference>
<feature type="domain" description="RRM" evidence="6">
    <location>
        <begin position="317"/>
        <end position="389"/>
    </location>
</feature>
<accession>A0A8S1ZXV5</accession>
<feature type="region of interest" description="Disordered" evidence="5">
    <location>
        <begin position="395"/>
        <end position="417"/>
    </location>
</feature>
<evidence type="ECO:0000313" key="8">
    <source>
        <dbReference type="Proteomes" id="UP000682877"/>
    </source>
</evidence>
<evidence type="ECO:0000256" key="5">
    <source>
        <dbReference type="SAM" id="MobiDB-lite"/>
    </source>
</evidence>
<dbReference type="Pfam" id="PF07744">
    <property type="entry name" value="SPOC"/>
    <property type="match status" value="1"/>
</dbReference>
<feature type="region of interest" description="Disordered" evidence="5">
    <location>
        <begin position="292"/>
        <end position="323"/>
    </location>
</feature>
<feature type="region of interest" description="Disordered" evidence="5">
    <location>
        <begin position="517"/>
        <end position="546"/>
    </location>
</feature>
<dbReference type="InterPro" id="IPR012921">
    <property type="entry name" value="SPOC_C"/>
</dbReference>
<feature type="compositionally biased region" description="Basic and acidic residues" evidence="5">
    <location>
        <begin position="299"/>
        <end position="311"/>
    </location>
</feature>
<dbReference type="InterPro" id="IPR012677">
    <property type="entry name" value="Nucleotide-bd_a/b_plait_sf"/>
</dbReference>
<evidence type="ECO:0000259" key="6">
    <source>
        <dbReference type="PROSITE" id="PS50102"/>
    </source>
</evidence>
<dbReference type="FunFam" id="3.30.70.330:FF:000522">
    <property type="entry name" value="RNA recognition motif (RRM)-containing protein"/>
    <property type="match status" value="1"/>
</dbReference>
<feature type="region of interest" description="Disordered" evidence="5">
    <location>
        <begin position="587"/>
        <end position="639"/>
    </location>
</feature>
<protein>
    <recommendedName>
        <fullName evidence="6">RRM domain-containing protein</fullName>
    </recommendedName>
</protein>